<dbReference type="InterPro" id="IPR014729">
    <property type="entry name" value="Rossmann-like_a/b/a_fold"/>
</dbReference>
<dbReference type="PANTHER" id="PTHR23090">
    <property type="entry name" value="NH 3 /GLUTAMINE-DEPENDENT NAD + SYNTHETASE"/>
    <property type="match status" value="1"/>
</dbReference>
<dbReference type="InterPro" id="IPR003694">
    <property type="entry name" value="NAD_synthase"/>
</dbReference>
<keyword evidence="1" id="KW-0436">Ligase</keyword>
<evidence type="ECO:0000313" key="2">
    <source>
        <dbReference type="EMBL" id="MED6265878.1"/>
    </source>
</evidence>
<dbReference type="EMBL" id="JAHUTJ010004375">
    <property type="protein sequence ID" value="MED6265878.1"/>
    <property type="molecule type" value="Genomic_DNA"/>
</dbReference>
<proteinExistence type="predicted"/>
<protein>
    <submittedName>
        <fullName evidence="2">Glutamine-dependent NAD(+) synthetase</fullName>
    </submittedName>
</protein>
<sequence length="115" mass="12677">SQVLKDVRSVVGDDSYTPQNPKQLCGHIFTTCYMASENSSQDTCSRARDLAGQIGSTHMNVSIDIAVKSILGIFSVATGRWPQFRANGGSNRENLALQNVQVRHLLILCFNQHKN</sequence>
<feature type="non-terminal residue" evidence="2">
    <location>
        <position position="1"/>
    </location>
</feature>
<accession>A0ABU7CSF5</accession>
<dbReference type="Proteomes" id="UP001352852">
    <property type="component" value="Unassembled WGS sequence"/>
</dbReference>
<keyword evidence="3" id="KW-1185">Reference proteome</keyword>
<reference evidence="2 3" key="1">
    <citation type="submission" date="2021-06" db="EMBL/GenBank/DDBJ databases">
        <authorList>
            <person name="Palmer J.M."/>
        </authorList>
    </citation>
    <scope>NUCLEOTIDE SEQUENCE [LARGE SCALE GENOMIC DNA]</scope>
    <source>
        <strain evidence="2 3">CL_MEX2019</strain>
        <tissue evidence="2">Muscle</tissue>
    </source>
</reference>
<organism evidence="2 3">
    <name type="scientific">Characodon lateralis</name>
    <dbReference type="NCBI Taxonomy" id="208331"/>
    <lineage>
        <taxon>Eukaryota</taxon>
        <taxon>Metazoa</taxon>
        <taxon>Chordata</taxon>
        <taxon>Craniata</taxon>
        <taxon>Vertebrata</taxon>
        <taxon>Euteleostomi</taxon>
        <taxon>Actinopterygii</taxon>
        <taxon>Neopterygii</taxon>
        <taxon>Teleostei</taxon>
        <taxon>Neoteleostei</taxon>
        <taxon>Acanthomorphata</taxon>
        <taxon>Ovalentaria</taxon>
        <taxon>Atherinomorphae</taxon>
        <taxon>Cyprinodontiformes</taxon>
        <taxon>Goodeidae</taxon>
        <taxon>Characodon</taxon>
    </lineage>
</organism>
<dbReference type="PANTHER" id="PTHR23090:SF9">
    <property type="entry name" value="GLUTAMINE-DEPENDENT NAD(+) SYNTHETASE"/>
    <property type="match status" value="1"/>
</dbReference>
<evidence type="ECO:0000256" key="1">
    <source>
        <dbReference type="ARBA" id="ARBA00022598"/>
    </source>
</evidence>
<gene>
    <name evidence="2" type="primary">NADSYN1_2</name>
    <name evidence="2" type="ORF">CHARACLAT_029966</name>
</gene>
<dbReference type="Gene3D" id="3.40.50.620">
    <property type="entry name" value="HUPs"/>
    <property type="match status" value="1"/>
</dbReference>
<evidence type="ECO:0000313" key="3">
    <source>
        <dbReference type="Proteomes" id="UP001352852"/>
    </source>
</evidence>
<comment type="caution">
    <text evidence="2">The sequence shown here is derived from an EMBL/GenBank/DDBJ whole genome shotgun (WGS) entry which is preliminary data.</text>
</comment>
<dbReference type="SUPFAM" id="SSF52402">
    <property type="entry name" value="Adenine nucleotide alpha hydrolases-like"/>
    <property type="match status" value="1"/>
</dbReference>
<name>A0ABU7CSF5_9TELE</name>